<reference evidence="3" key="1">
    <citation type="submission" date="2018-05" db="EMBL/GenBank/DDBJ databases">
        <authorList>
            <person name="Lanie J.A."/>
            <person name="Ng W.-L."/>
            <person name="Kazmierczak K.M."/>
            <person name="Andrzejewski T.M."/>
            <person name="Davidsen T.M."/>
            <person name="Wayne K.J."/>
            <person name="Tettelin H."/>
            <person name="Glass J.I."/>
            <person name="Rusch D."/>
            <person name="Podicherti R."/>
            <person name="Tsui H.-C.T."/>
            <person name="Winkler M.E."/>
        </authorList>
    </citation>
    <scope>NUCLEOTIDE SEQUENCE</scope>
</reference>
<protein>
    <recommendedName>
        <fullName evidence="2">PD-(D/E)XK endonuclease-like domain-containing protein</fullName>
    </recommendedName>
</protein>
<feature type="non-terminal residue" evidence="3">
    <location>
        <position position="395"/>
    </location>
</feature>
<dbReference type="Pfam" id="PF12705">
    <property type="entry name" value="PDDEXK_1"/>
    <property type="match status" value="1"/>
</dbReference>
<evidence type="ECO:0000259" key="2">
    <source>
        <dbReference type="Pfam" id="PF12705"/>
    </source>
</evidence>
<sequence>MFSNASLGGDATLSGMLVLHHPDCFGDADEFPVLTPLQRIERLDDAARSTVVAEDPPAPRQDPPARIRISPSKLPVFQECQRRQWFETRGGLSPEPIASGGQAHSSKGMPDNVDPATLGTVFHRILEIGIGNPGLDGELASSPLPASWTERREDHLSDPETHSTAFTELLPPDADLERTRLLVESMAERIGSGPLGRMVERQSVNDHRLEGLRTEMPFHIALDVETIDSVRQRWSPEGPELLASMDQATIEMSGIIDLVLCTVTSSGDSTIRAVDLKTEDAGLIDNDSSEGLLETLGSEDAGPACEAELELLSKHRMQLALYYQALKSIEDARKAADLNCRTVLLPAILVGVTGRMVEYPKEMLDQASQELEELLVRTAGMALASDAPLSDFDRL</sequence>
<gene>
    <name evidence="3" type="ORF">METZ01_LOCUS290957</name>
</gene>
<feature type="region of interest" description="Disordered" evidence="1">
    <location>
        <begin position="88"/>
        <end position="109"/>
    </location>
</feature>
<evidence type="ECO:0000313" key="3">
    <source>
        <dbReference type="EMBL" id="SVC38103.1"/>
    </source>
</evidence>
<dbReference type="InterPro" id="IPR038726">
    <property type="entry name" value="PDDEXK_AddAB-type"/>
</dbReference>
<organism evidence="3">
    <name type="scientific">marine metagenome</name>
    <dbReference type="NCBI Taxonomy" id="408172"/>
    <lineage>
        <taxon>unclassified sequences</taxon>
        <taxon>metagenomes</taxon>
        <taxon>ecological metagenomes</taxon>
    </lineage>
</organism>
<name>A0A382LP19_9ZZZZ</name>
<dbReference type="InterPro" id="IPR011604">
    <property type="entry name" value="PDDEXK-like_dom_sf"/>
</dbReference>
<dbReference type="Gene3D" id="3.90.320.10">
    <property type="match status" value="1"/>
</dbReference>
<feature type="region of interest" description="Disordered" evidence="1">
    <location>
        <begin position="48"/>
        <end position="68"/>
    </location>
</feature>
<dbReference type="EMBL" id="UINC01088134">
    <property type="protein sequence ID" value="SVC38103.1"/>
    <property type="molecule type" value="Genomic_DNA"/>
</dbReference>
<proteinExistence type="predicted"/>
<dbReference type="AlphaFoldDB" id="A0A382LP19"/>
<feature type="domain" description="PD-(D/E)XK endonuclease-like" evidence="2">
    <location>
        <begin position="68"/>
        <end position="378"/>
    </location>
</feature>
<evidence type="ECO:0000256" key="1">
    <source>
        <dbReference type="SAM" id="MobiDB-lite"/>
    </source>
</evidence>
<accession>A0A382LP19</accession>